<sequence length="210" mass="21595">MNVLIVVATHAEAERLHIPAARTVVSGVGAVAAALATAQALVESPYELVVSAGIAGAYPGSGLEPGDLAVSSRIVQADLGAQDGERFLSLEELGLSVRPAQPHFADFPVWEGAENLAHAACAAYGPMLTLNTVTGTHVRAQELTRRYPGALTEGMEGAGVAHAAALAGVPALELRGVSNPVGPRDRSAWRIREALDATRHGLSTLVGTLS</sequence>
<dbReference type="RefSeq" id="WP_380076087.1">
    <property type="nucleotide sequence ID" value="NZ_JBHRZF010000036.1"/>
</dbReference>
<keyword evidence="5" id="KW-1185">Reference proteome</keyword>
<evidence type="ECO:0000313" key="5">
    <source>
        <dbReference type="Proteomes" id="UP001595748"/>
    </source>
</evidence>
<dbReference type="InterPro" id="IPR035994">
    <property type="entry name" value="Nucleoside_phosphorylase_sf"/>
</dbReference>
<dbReference type="NCBIfam" id="TIGR03664">
    <property type="entry name" value="fut_nucase"/>
    <property type="match status" value="1"/>
</dbReference>
<name>A0ABV8A2N5_9DEIO</name>
<dbReference type="Gene3D" id="3.40.50.1580">
    <property type="entry name" value="Nucleoside phosphorylase domain"/>
    <property type="match status" value="1"/>
</dbReference>
<feature type="domain" description="Nucleoside phosphorylase" evidence="3">
    <location>
        <begin position="24"/>
        <end position="195"/>
    </location>
</feature>
<reference evidence="5" key="1">
    <citation type="journal article" date="2019" name="Int. J. Syst. Evol. Microbiol.">
        <title>The Global Catalogue of Microorganisms (GCM) 10K type strain sequencing project: providing services to taxonomists for standard genome sequencing and annotation.</title>
        <authorList>
            <consortium name="The Broad Institute Genomics Platform"/>
            <consortium name="The Broad Institute Genome Sequencing Center for Infectious Disease"/>
            <person name="Wu L."/>
            <person name="Ma J."/>
        </authorList>
    </citation>
    <scope>NUCLEOTIDE SEQUENCE [LARGE SCALE GENOMIC DNA]</scope>
    <source>
        <strain evidence="5">CCTCC AB 2013263</strain>
    </source>
</reference>
<evidence type="ECO:0000313" key="4">
    <source>
        <dbReference type="EMBL" id="MFC3859927.1"/>
    </source>
</evidence>
<dbReference type="SUPFAM" id="SSF53167">
    <property type="entry name" value="Purine and uridine phosphorylases"/>
    <property type="match status" value="1"/>
</dbReference>
<comment type="catalytic activity">
    <reaction evidence="1">
        <text>futalosine + H2O = dehypoxanthine futalosine + hypoxanthine</text>
        <dbReference type="Rhea" id="RHEA:25904"/>
        <dbReference type="ChEBI" id="CHEBI:15377"/>
        <dbReference type="ChEBI" id="CHEBI:17368"/>
        <dbReference type="ChEBI" id="CHEBI:58863"/>
        <dbReference type="ChEBI" id="CHEBI:58864"/>
        <dbReference type="EC" id="3.2.2.26"/>
    </reaction>
</comment>
<comment type="similarity">
    <text evidence="1">Belongs to the PNP/UDP phosphorylase family. Futalosine hydrolase subfamily.</text>
</comment>
<evidence type="ECO:0000259" key="3">
    <source>
        <dbReference type="Pfam" id="PF01048"/>
    </source>
</evidence>
<organism evidence="4 5">
    <name type="scientific">Deinococcus antarcticus</name>
    <dbReference type="NCBI Taxonomy" id="1298767"/>
    <lineage>
        <taxon>Bacteria</taxon>
        <taxon>Thermotogati</taxon>
        <taxon>Deinococcota</taxon>
        <taxon>Deinococci</taxon>
        <taxon>Deinococcales</taxon>
        <taxon>Deinococcaceae</taxon>
        <taxon>Deinococcus</taxon>
    </lineage>
</organism>
<dbReference type="InterPro" id="IPR000845">
    <property type="entry name" value="Nucleoside_phosphorylase_d"/>
</dbReference>
<evidence type="ECO:0000256" key="1">
    <source>
        <dbReference type="HAMAP-Rule" id="MF_00991"/>
    </source>
</evidence>
<keyword evidence="4" id="KW-0326">Glycosidase</keyword>
<proteinExistence type="inferred from homology"/>
<keyword evidence="1 4" id="KW-0378">Hydrolase</keyword>
<dbReference type="CDD" id="cd17766">
    <property type="entry name" value="futalosine_nucleosidase_MqnB"/>
    <property type="match status" value="1"/>
</dbReference>
<gene>
    <name evidence="1 4" type="primary">mqnB</name>
    <name evidence="4" type="ORF">ACFOPQ_03995</name>
</gene>
<dbReference type="HAMAP" id="MF_00991">
    <property type="entry name" value="MqnB"/>
    <property type="match status" value="1"/>
</dbReference>
<keyword evidence="1" id="KW-0474">Menaquinone biosynthesis</keyword>
<comment type="function">
    <text evidence="1">Catalyzes the hydrolysis of futalosine (FL) to dehypoxanthine futalosine (DHFL) and hypoxanthine, a step in the biosynthesis of menaquinone (MK, vitamin K2).</text>
</comment>
<accession>A0ABV8A2N5</accession>
<dbReference type="InterPro" id="IPR019963">
    <property type="entry name" value="FL_hydrolase_MqnB"/>
</dbReference>
<dbReference type="EMBL" id="JBHRZF010000036">
    <property type="protein sequence ID" value="MFC3859927.1"/>
    <property type="molecule type" value="Genomic_DNA"/>
</dbReference>
<evidence type="ECO:0000256" key="2">
    <source>
        <dbReference type="NCBIfam" id="TIGR03664"/>
    </source>
</evidence>
<dbReference type="GO" id="GO:0016798">
    <property type="term" value="F:hydrolase activity, acting on glycosyl bonds"/>
    <property type="evidence" value="ECO:0007669"/>
    <property type="project" value="UniProtKB-KW"/>
</dbReference>
<protein>
    <recommendedName>
        <fullName evidence="1 2">Futalosine hydrolase</fullName>
        <shortName evidence="1">FL hydrolase</shortName>
        <ecNumber evidence="1 2">3.2.2.26</ecNumber>
    </recommendedName>
    <alternativeName>
        <fullName evidence="1">Futalosine nucleosidase</fullName>
    </alternativeName>
    <alternativeName>
        <fullName evidence="1">Menaquinone biosynthetic enzyme MqnB</fullName>
    </alternativeName>
</protein>
<comment type="caution">
    <text evidence="4">The sequence shown here is derived from an EMBL/GenBank/DDBJ whole genome shotgun (WGS) entry which is preliminary data.</text>
</comment>
<dbReference type="Proteomes" id="UP001595748">
    <property type="component" value="Unassembled WGS sequence"/>
</dbReference>
<comment type="pathway">
    <text evidence="1">Quinol/quinone metabolism; menaquinone biosynthesis.</text>
</comment>
<dbReference type="EC" id="3.2.2.26" evidence="1 2"/>
<dbReference type="Pfam" id="PF01048">
    <property type="entry name" value="PNP_UDP_1"/>
    <property type="match status" value="1"/>
</dbReference>
<dbReference type="PANTHER" id="PTHR46832:SF2">
    <property type="entry name" value="FUTALOSINE HYDROLASE"/>
    <property type="match status" value="1"/>
</dbReference>
<dbReference type="PANTHER" id="PTHR46832">
    <property type="entry name" value="5'-METHYLTHIOADENOSINE/S-ADENOSYLHOMOCYSTEINE NUCLEOSIDASE"/>
    <property type="match status" value="1"/>
</dbReference>